<protein>
    <recommendedName>
        <fullName evidence="1">Endonuclease/exonuclease/phosphatase domain-containing protein</fullName>
    </recommendedName>
</protein>
<dbReference type="Proteomes" id="UP000729402">
    <property type="component" value="Unassembled WGS sequence"/>
</dbReference>
<dbReference type="Pfam" id="PF03372">
    <property type="entry name" value="Exo_endo_phos"/>
    <property type="match status" value="1"/>
</dbReference>
<dbReference type="GO" id="GO:0003824">
    <property type="term" value="F:catalytic activity"/>
    <property type="evidence" value="ECO:0007669"/>
    <property type="project" value="InterPro"/>
</dbReference>
<dbReference type="InterPro" id="IPR005135">
    <property type="entry name" value="Endo/exonuclease/phosphatase"/>
</dbReference>
<dbReference type="AlphaFoldDB" id="A0A8J5VHK5"/>
<evidence type="ECO:0000313" key="3">
    <source>
        <dbReference type="Proteomes" id="UP000729402"/>
    </source>
</evidence>
<accession>A0A8J5VHK5</accession>
<dbReference type="PANTHER" id="PTHR33710">
    <property type="entry name" value="BNAC02G09200D PROTEIN"/>
    <property type="match status" value="1"/>
</dbReference>
<dbReference type="PANTHER" id="PTHR33710:SF71">
    <property type="entry name" value="ENDONUCLEASE_EXONUCLEASE_PHOSPHATASE DOMAIN-CONTAINING PROTEIN"/>
    <property type="match status" value="1"/>
</dbReference>
<comment type="caution">
    <text evidence="2">The sequence shown here is derived from an EMBL/GenBank/DDBJ whole genome shotgun (WGS) entry which is preliminary data.</text>
</comment>
<feature type="domain" description="Endonuclease/exonuclease/phosphatase" evidence="1">
    <location>
        <begin position="5"/>
        <end position="97"/>
    </location>
</feature>
<reference evidence="2" key="2">
    <citation type="submission" date="2021-02" db="EMBL/GenBank/DDBJ databases">
        <authorList>
            <person name="Kimball J.A."/>
            <person name="Haas M.W."/>
            <person name="Macchietto M."/>
            <person name="Kono T."/>
            <person name="Duquette J."/>
            <person name="Shao M."/>
        </authorList>
    </citation>
    <scope>NUCLEOTIDE SEQUENCE</scope>
    <source>
        <tissue evidence="2">Fresh leaf tissue</tissue>
    </source>
</reference>
<evidence type="ECO:0000313" key="2">
    <source>
        <dbReference type="EMBL" id="KAG8067995.1"/>
    </source>
</evidence>
<proteinExistence type="predicted"/>
<keyword evidence="3" id="KW-1185">Reference proteome</keyword>
<reference evidence="2" key="1">
    <citation type="journal article" date="2021" name="bioRxiv">
        <title>Whole Genome Assembly and Annotation of Northern Wild Rice, Zizania palustris L., Supports a Whole Genome Duplication in the Zizania Genus.</title>
        <authorList>
            <person name="Haas M."/>
            <person name="Kono T."/>
            <person name="Macchietto M."/>
            <person name="Millas R."/>
            <person name="McGilp L."/>
            <person name="Shao M."/>
            <person name="Duquette J."/>
            <person name="Hirsch C.N."/>
            <person name="Kimball J."/>
        </authorList>
    </citation>
    <scope>NUCLEOTIDE SEQUENCE</scope>
    <source>
        <tissue evidence="2">Fresh leaf tissue</tissue>
    </source>
</reference>
<sequence length="164" mass="19129">MMFVNHHVVVGGDFNLIRSPGEKSKGVVNRNWMDAFNEFINDNGLGELPKSGGKFTWSNRQVNPTREVLDRVLVSNNWVYMFPLALVVVLPCIGSDHSPLLVDLDKKVCGERHRFKFDNTWLMMDDFREWVISKWPKRGPERILDFWKKQGNILRRIMRGWGAI</sequence>
<name>A0A8J5VHK5_ZIZPA</name>
<organism evidence="2 3">
    <name type="scientific">Zizania palustris</name>
    <name type="common">Northern wild rice</name>
    <dbReference type="NCBI Taxonomy" id="103762"/>
    <lineage>
        <taxon>Eukaryota</taxon>
        <taxon>Viridiplantae</taxon>
        <taxon>Streptophyta</taxon>
        <taxon>Embryophyta</taxon>
        <taxon>Tracheophyta</taxon>
        <taxon>Spermatophyta</taxon>
        <taxon>Magnoliopsida</taxon>
        <taxon>Liliopsida</taxon>
        <taxon>Poales</taxon>
        <taxon>Poaceae</taxon>
        <taxon>BOP clade</taxon>
        <taxon>Oryzoideae</taxon>
        <taxon>Oryzeae</taxon>
        <taxon>Zizaniinae</taxon>
        <taxon>Zizania</taxon>
    </lineage>
</organism>
<dbReference type="EMBL" id="JAAALK010000284">
    <property type="protein sequence ID" value="KAG8067995.1"/>
    <property type="molecule type" value="Genomic_DNA"/>
</dbReference>
<dbReference type="OrthoDB" id="686933at2759"/>
<evidence type="ECO:0000259" key="1">
    <source>
        <dbReference type="Pfam" id="PF03372"/>
    </source>
</evidence>
<gene>
    <name evidence="2" type="ORF">GUJ93_ZPchr0005g16224</name>
</gene>